<dbReference type="Proteomes" id="UP000594262">
    <property type="component" value="Unplaced"/>
</dbReference>
<feature type="chain" id="PRO_5029579125" evidence="2">
    <location>
        <begin position="19"/>
        <end position="151"/>
    </location>
</feature>
<evidence type="ECO:0000313" key="3">
    <source>
        <dbReference type="EnsemblMetazoa" id="CLYHEMP006435.1"/>
    </source>
</evidence>
<evidence type="ECO:0000256" key="1">
    <source>
        <dbReference type="SAM" id="MobiDB-lite"/>
    </source>
</evidence>
<evidence type="ECO:0000313" key="4">
    <source>
        <dbReference type="Proteomes" id="UP000594262"/>
    </source>
</evidence>
<dbReference type="RefSeq" id="XP_066921461.1">
    <property type="nucleotide sequence ID" value="XM_067065360.1"/>
</dbReference>
<dbReference type="AlphaFoldDB" id="A0A7M5UYX7"/>
<feature type="compositionally biased region" description="Basic and acidic residues" evidence="1">
    <location>
        <begin position="67"/>
        <end position="97"/>
    </location>
</feature>
<sequence length="151" mass="17823">MRGIINLLFAVCFILVLQDGLYYLGSDENYGPPSTLLLQTVEAKPFKGLLKKLFEKLKKTRPPNNRKKTDQASDNLDRATEVGERIARERKEREEHARRRAHEKAKRDEERMNRMSSNRRSGSDRNRERNNGGRDRTREKVERDRERLDRG</sequence>
<name>A0A7M5UYX7_9CNID</name>
<reference evidence="3" key="1">
    <citation type="submission" date="2021-01" db="UniProtKB">
        <authorList>
            <consortium name="EnsemblMetazoa"/>
        </authorList>
    </citation>
    <scope>IDENTIFICATION</scope>
</reference>
<dbReference type="EnsemblMetazoa" id="CLYHEMT006435.1">
    <property type="protein sequence ID" value="CLYHEMP006435.1"/>
    <property type="gene ID" value="CLYHEMG006435"/>
</dbReference>
<proteinExistence type="predicted"/>
<feature type="compositionally biased region" description="Basic and acidic residues" evidence="1">
    <location>
        <begin position="121"/>
        <end position="151"/>
    </location>
</feature>
<accession>A0A7M5UYX7</accession>
<keyword evidence="2" id="KW-0732">Signal</keyword>
<dbReference type="GeneID" id="136808815"/>
<feature type="region of interest" description="Disordered" evidence="1">
    <location>
        <begin position="57"/>
        <end position="151"/>
    </location>
</feature>
<feature type="signal peptide" evidence="2">
    <location>
        <begin position="1"/>
        <end position="18"/>
    </location>
</feature>
<keyword evidence="4" id="KW-1185">Reference proteome</keyword>
<protein>
    <submittedName>
        <fullName evidence="3">Uncharacterized protein</fullName>
    </submittedName>
</protein>
<organism evidence="3 4">
    <name type="scientific">Clytia hemisphaerica</name>
    <dbReference type="NCBI Taxonomy" id="252671"/>
    <lineage>
        <taxon>Eukaryota</taxon>
        <taxon>Metazoa</taxon>
        <taxon>Cnidaria</taxon>
        <taxon>Hydrozoa</taxon>
        <taxon>Hydroidolina</taxon>
        <taxon>Leptothecata</taxon>
        <taxon>Obeliida</taxon>
        <taxon>Clytiidae</taxon>
        <taxon>Clytia</taxon>
    </lineage>
</organism>
<evidence type="ECO:0000256" key="2">
    <source>
        <dbReference type="SAM" id="SignalP"/>
    </source>
</evidence>